<evidence type="ECO:0000313" key="4">
    <source>
        <dbReference type="Proteomes" id="UP000681720"/>
    </source>
</evidence>
<keyword evidence="2" id="KW-1133">Transmembrane helix</keyword>
<protein>
    <recommendedName>
        <fullName evidence="5">SUEL-type lectin domain-containing protein</fullName>
    </recommendedName>
</protein>
<proteinExistence type="predicted"/>
<feature type="region of interest" description="Disordered" evidence="1">
    <location>
        <begin position="475"/>
        <end position="507"/>
    </location>
</feature>
<evidence type="ECO:0000256" key="1">
    <source>
        <dbReference type="SAM" id="MobiDB-lite"/>
    </source>
</evidence>
<comment type="caution">
    <text evidence="3">The sequence shown here is derived from an EMBL/GenBank/DDBJ whole genome shotgun (WGS) entry which is preliminary data.</text>
</comment>
<keyword evidence="2" id="KW-0812">Transmembrane</keyword>
<keyword evidence="2" id="KW-0472">Membrane</keyword>
<gene>
    <name evidence="3" type="ORF">GIL414_LOCUS8384</name>
</gene>
<feature type="compositionally biased region" description="Basic and acidic residues" evidence="1">
    <location>
        <begin position="422"/>
        <end position="443"/>
    </location>
</feature>
<feature type="transmembrane region" description="Helical" evidence="2">
    <location>
        <begin position="12"/>
        <end position="34"/>
    </location>
</feature>
<dbReference type="InterPro" id="IPR043159">
    <property type="entry name" value="Lectin_gal-bd_sf"/>
</dbReference>
<sequence>MVRMAPTCADLYQGRVCFQIILVLSFQVVITFAYTTSPTPWFCTDPSALDLNIEISRKLPSCLPGYAIEIEEVVYESTSDGTCSGRSLCSYQNRNALSFACNNKQKCNVDIRHSRFHINKTCGSTVRFFTKYRCLPVIQEQKNYSCESTMRQANSGDINLFCDNNYRLHIKMALVGIIGKPHDGIKTRVKCNKNTYWLCNHYVQDAYRSVCNNQLSYGTGNQCKIRFSERPRLNGCEHGDLSNFSLVEYACIPVDSRISEYAASVFENGRATDDSNRREKLLVKRDWGVVIGCLIGLISVILIIGIVLLSCRILKSRRARTLKYMRKEDDHRQHFSAPPANLNDNRHPTRGIKIEHPHLLSSPPKMISPSVPVHDNEPDRETLLKHGHQINAASTNTDNFYEEIKEHQQQTNFNLGNYPELKNFEDNKSSQPISDHRETEPTVRRSAPISTPTSYQRHLGFAVSDAPMASTETLNVGSNSAKIQSMNRPAEVPPPRMDLSHPLPSAPPRHLLQTDLNENMQPHQRMHHMQN</sequence>
<evidence type="ECO:0000256" key="2">
    <source>
        <dbReference type="SAM" id="Phobius"/>
    </source>
</evidence>
<organism evidence="3 4">
    <name type="scientific">Rotaria magnacalcarata</name>
    <dbReference type="NCBI Taxonomy" id="392030"/>
    <lineage>
        <taxon>Eukaryota</taxon>
        <taxon>Metazoa</taxon>
        <taxon>Spiralia</taxon>
        <taxon>Gnathifera</taxon>
        <taxon>Rotifera</taxon>
        <taxon>Eurotatoria</taxon>
        <taxon>Bdelloidea</taxon>
        <taxon>Philodinida</taxon>
        <taxon>Philodinidae</taxon>
        <taxon>Rotaria</taxon>
    </lineage>
</organism>
<dbReference type="Gene3D" id="2.60.120.740">
    <property type="match status" value="1"/>
</dbReference>
<feature type="compositionally biased region" description="Polar residues" evidence="1">
    <location>
        <begin position="475"/>
        <end position="487"/>
    </location>
</feature>
<dbReference type="EMBL" id="CAJOBJ010002717">
    <property type="protein sequence ID" value="CAF3937223.1"/>
    <property type="molecule type" value="Genomic_DNA"/>
</dbReference>
<feature type="transmembrane region" description="Helical" evidence="2">
    <location>
        <begin position="287"/>
        <end position="314"/>
    </location>
</feature>
<dbReference type="AlphaFoldDB" id="A0A8S2M3S2"/>
<feature type="region of interest" description="Disordered" evidence="1">
    <location>
        <begin position="416"/>
        <end position="455"/>
    </location>
</feature>
<dbReference type="Proteomes" id="UP000681720">
    <property type="component" value="Unassembled WGS sequence"/>
</dbReference>
<evidence type="ECO:0000313" key="3">
    <source>
        <dbReference type="EMBL" id="CAF3937223.1"/>
    </source>
</evidence>
<name>A0A8S2M3S2_9BILA</name>
<accession>A0A8S2M3S2</accession>
<evidence type="ECO:0008006" key="5">
    <source>
        <dbReference type="Google" id="ProtNLM"/>
    </source>
</evidence>
<reference evidence="3" key="1">
    <citation type="submission" date="2021-02" db="EMBL/GenBank/DDBJ databases">
        <authorList>
            <person name="Nowell W R."/>
        </authorList>
    </citation>
    <scope>NUCLEOTIDE SEQUENCE</scope>
</reference>